<dbReference type="GO" id="GO:0007059">
    <property type="term" value="P:chromosome segregation"/>
    <property type="evidence" value="ECO:0007669"/>
    <property type="project" value="UniProtKB-KW"/>
</dbReference>
<dbReference type="Proteomes" id="UP000823877">
    <property type="component" value="Unassembled WGS sequence"/>
</dbReference>
<reference evidence="3" key="2">
    <citation type="submission" date="2021-04" db="EMBL/GenBank/DDBJ databases">
        <authorList>
            <person name="Gilroy R."/>
        </authorList>
    </citation>
    <scope>NUCLEOTIDE SEQUENCE</scope>
    <source>
        <strain evidence="3">CHK188-16595</strain>
    </source>
</reference>
<accession>A0A9D2S8V2</accession>
<evidence type="ECO:0000256" key="2">
    <source>
        <dbReference type="ARBA" id="ARBA00044777"/>
    </source>
</evidence>
<dbReference type="Gene3D" id="6.10.250.2410">
    <property type="match status" value="1"/>
</dbReference>
<protein>
    <recommendedName>
        <fullName evidence="2">Segregation and condensation protein A</fullName>
    </recommendedName>
</protein>
<organism evidence="3 4">
    <name type="scientific">Candidatus Eubacterium faecale</name>
    <dbReference type="NCBI Taxonomy" id="2838568"/>
    <lineage>
        <taxon>Bacteria</taxon>
        <taxon>Bacillati</taxon>
        <taxon>Bacillota</taxon>
        <taxon>Clostridia</taxon>
        <taxon>Eubacteriales</taxon>
        <taxon>Eubacteriaceae</taxon>
        <taxon>Eubacterium</taxon>
    </lineage>
</organism>
<dbReference type="Pfam" id="PF02616">
    <property type="entry name" value="SMC_ScpA"/>
    <property type="match status" value="1"/>
</dbReference>
<evidence type="ECO:0000256" key="1">
    <source>
        <dbReference type="ARBA" id="ARBA00022829"/>
    </source>
</evidence>
<comment type="caution">
    <text evidence="3">The sequence shown here is derived from an EMBL/GenBank/DDBJ whole genome shotgun (WGS) entry which is preliminary data.</text>
</comment>
<reference evidence="3" key="1">
    <citation type="journal article" date="2021" name="PeerJ">
        <title>Extensive microbial diversity within the chicken gut microbiome revealed by metagenomics and culture.</title>
        <authorList>
            <person name="Gilroy R."/>
            <person name="Ravi A."/>
            <person name="Getino M."/>
            <person name="Pursley I."/>
            <person name="Horton D.L."/>
            <person name="Alikhan N.F."/>
            <person name="Baker D."/>
            <person name="Gharbi K."/>
            <person name="Hall N."/>
            <person name="Watson M."/>
            <person name="Adriaenssens E.M."/>
            <person name="Foster-Nyarko E."/>
            <person name="Jarju S."/>
            <person name="Secka A."/>
            <person name="Antonio M."/>
            <person name="Oren A."/>
            <person name="Chaudhuri R.R."/>
            <person name="La Ragione R."/>
            <person name="Hildebrand F."/>
            <person name="Pallen M.J."/>
        </authorList>
    </citation>
    <scope>NUCLEOTIDE SEQUENCE</scope>
    <source>
        <strain evidence="3">CHK188-16595</strain>
    </source>
</reference>
<gene>
    <name evidence="3" type="ORF">IAA37_01535</name>
</gene>
<keyword evidence="1" id="KW-0159">Chromosome partition</keyword>
<sequence length="240" mass="27601">MQQINYKLEVFEGPMDLLLHLIAKHKLNINDIPIVELVNQYLDYVRQMENADFEIAGDFLEMAARLIYIKTVSLLPRHEEAEQLKKELTGELIEYRDCKLMAKKLSERTDGFNRFVREPQEGYVNYDYERFHEGEELLSAYISAAGRAQRKLPPPIDSFRRIVARKFVNVASKIGSVMGKLKKRGKIRFLKLFGDAESKSDIVATFLAVLELAKTKQITLDGPMDDPEVKMVSEVRSDGE</sequence>
<evidence type="ECO:0000313" key="4">
    <source>
        <dbReference type="Proteomes" id="UP000823877"/>
    </source>
</evidence>
<dbReference type="PANTHER" id="PTHR33969">
    <property type="entry name" value="SEGREGATION AND CONDENSATION PROTEIN A"/>
    <property type="match status" value="1"/>
</dbReference>
<proteinExistence type="predicted"/>
<dbReference type="EMBL" id="DWXN01000002">
    <property type="protein sequence ID" value="HJB74339.1"/>
    <property type="molecule type" value="Genomic_DNA"/>
</dbReference>
<dbReference type="PANTHER" id="PTHR33969:SF2">
    <property type="entry name" value="SEGREGATION AND CONDENSATION PROTEIN A"/>
    <property type="match status" value="1"/>
</dbReference>
<evidence type="ECO:0000313" key="3">
    <source>
        <dbReference type="EMBL" id="HJB74339.1"/>
    </source>
</evidence>
<dbReference type="InterPro" id="IPR003768">
    <property type="entry name" value="ScpA"/>
</dbReference>
<dbReference type="AlphaFoldDB" id="A0A9D2S8V2"/>
<name>A0A9D2S8V2_9FIRM</name>